<comment type="caution">
    <text evidence="2">The sequence shown here is derived from an EMBL/GenBank/DDBJ whole genome shotgun (WGS) entry which is preliminary data.</text>
</comment>
<keyword evidence="3" id="KW-1185">Reference proteome</keyword>
<feature type="region of interest" description="Disordered" evidence="1">
    <location>
        <begin position="1"/>
        <end position="23"/>
    </location>
</feature>
<name>A0ABQ7G6S8_DUNSA</name>
<protein>
    <submittedName>
        <fullName evidence="2">Uncharacterized protein</fullName>
    </submittedName>
</protein>
<accession>A0ABQ7G6S8</accession>
<evidence type="ECO:0000313" key="2">
    <source>
        <dbReference type="EMBL" id="KAF5830312.1"/>
    </source>
</evidence>
<evidence type="ECO:0000256" key="1">
    <source>
        <dbReference type="SAM" id="MobiDB-lite"/>
    </source>
</evidence>
<evidence type="ECO:0000313" key="3">
    <source>
        <dbReference type="Proteomes" id="UP000815325"/>
    </source>
</evidence>
<dbReference type="Proteomes" id="UP000815325">
    <property type="component" value="Unassembled WGS sequence"/>
</dbReference>
<gene>
    <name evidence="2" type="ORF">DUNSADRAFT_14766</name>
</gene>
<reference evidence="2" key="1">
    <citation type="submission" date="2017-08" db="EMBL/GenBank/DDBJ databases">
        <authorList>
            <person name="Polle J.E."/>
            <person name="Barry K."/>
            <person name="Cushman J."/>
            <person name="Schmutz J."/>
            <person name="Tran D."/>
            <person name="Hathwaick L.T."/>
            <person name="Yim W.C."/>
            <person name="Jenkins J."/>
            <person name="Mckie-Krisberg Z.M."/>
            <person name="Prochnik S."/>
            <person name="Lindquist E."/>
            <person name="Dockter R.B."/>
            <person name="Adam C."/>
            <person name="Molina H."/>
            <person name="Bunkerborg J."/>
            <person name="Jin E."/>
            <person name="Buchheim M."/>
            <person name="Magnuson J."/>
        </authorList>
    </citation>
    <scope>NUCLEOTIDE SEQUENCE</scope>
    <source>
        <strain evidence="2">CCAP 19/18</strain>
    </source>
</reference>
<dbReference type="EMBL" id="MU070057">
    <property type="protein sequence ID" value="KAF5830312.1"/>
    <property type="molecule type" value="Genomic_DNA"/>
</dbReference>
<organism evidence="2 3">
    <name type="scientific">Dunaliella salina</name>
    <name type="common">Green alga</name>
    <name type="synonym">Protococcus salinus</name>
    <dbReference type="NCBI Taxonomy" id="3046"/>
    <lineage>
        <taxon>Eukaryota</taxon>
        <taxon>Viridiplantae</taxon>
        <taxon>Chlorophyta</taxon>
        <taxon>core chlorophytes</taxon>
        <taxon>Chlorophyceae</taxon>
        <taxon>CS clade</taxon>
        <taxon>Chlamydomonadales</taxon>
        <taxon>Dunaliellaceae</taxon>
        <taxon>Dunaliella</taxon>
    </lineage>
</organism>
<proteinExistence type="predicted"/>
<sequence length="91" mass="9899">MLAHAAHLPQRARKQPLLLPPQSSSSHVAACSGHHPCQPMPAQFIRWYCGCAAPLRWYCGCAGHLGWFCGCAAHLRWFCGCAAHFGGATRL</sequence>